<dbReference type="EMBL" id="CACVAS010000036">
    <property type="protein sequence ID" value="CAA6805034.1"/>
    <property type="molecule type" value="Genomic_DNA"/>
</dbReference>
<organism evidence="2">
    <name type="scientific">uncultured Sulfurovum sp</name>
    <dbReference type="NCBI Taxonomy" id="269237"/>
    <lineage>
        <taxon>Bacteria</taxon>
        <taxon>Pseudomonadati</taxon>
        <taxon>Campylobacterota</taxon>
        <taxon>Epsilonproteobacteria</taxon>
        <taxon>Campylobacterales</taxon>
        <taxon>Sulfurovaceae</taxon>
        <taxon>Sulfurovum</taxon>
        <taxon>environmental samples</taxon>
    </lineage>
</organism>
<gene>
    <name evidence="2" type="ORF">HELGO_WM2949</name>
</gene>
<dbReference type="PIRSF" id="PIRSF006402">
    <property type="entry name" value="UCP006402_thioredoxin"/>
    <property type="match status" value="1"/>
</dbReference>
<dbReference type="EC" id="2.7.4.9" evidence="2"/>
<dbReference type="SUPFAM" id="SSF52833">
    <property type="entry name" value="Thioredoxin-like"/>
    <property type="match status" value="1"/>
</dbReference>
<dbReference type="PANTHER" id="PTHR42899">
    <property type="entry name" value="SPERMATOGENESIS-ASSOCIATED PROTEIN 20"/>
    <property type="match status" value="1"/>
</dbReference>
<keyword evidence="2" id="KW-0808">Transferase</keyword>
<dbReference type="Gene3D" id="1.50.10.20">
    <property type="match status" value="1"/>
</dbReference>
<protein>
    <submittedName>
        <fullName evidence="2">Thymidylate kinase (EC)</fullName>
        <ecNumber evidence="2">2.7.4.9</ecNumber>
    </submittedName>
</protein>
<dbReference type="AlphaFoldDB" id="A0A6S6SNZ3"/>
<dbReference type="SUPFAM" id="SSF48208">
    <property type="entry name" value="Six-hairpin glycosidases"/>
    <property type="match status" value="1"/>
</dbReference>
<name>A0A6S6SNZ3_9BACT</name>
<dbReference type="GO" id="GO:0005975">
    <property type="term" value="P:carbohydrate metabolic process"/>
    <property type="evidence" value="ECO:0007669"/>
    <property type="project" value="InterPro"/>
</dbReference>
<dbReference type="InterPro" id="IPR004879">
    <property type="entry name" value="Ssp411-like_TRX"/>
</dbReference>
<dbReference type="PANTHER" id="PTHR42899:SF1">
    <property type="entry name" value="SPERMATOGENESIS-ASSOCIATED PROTEIN 20"/>
    <property type="match status" value="1"/>
</dbReference>
<keyword evidence="2" id="KW-0418">Kinase</keyword>
<evidence type="ECO:0000313" key="2">
    <source>
        <dbReference type="EMBL" id="CAA6805034.1"/>
    </source>
</evidence>
<accession>A0A6S6SNZ3</accession>
<sequence>MFKLVFIVWFGFTALMANNLLMHESSPYLKRHAHNPVDWHAWNKETLAKAKKLNRPIFLSIGYSTCHWCHVMEEESFEHKEVAEVLNKHFISIKVDKEQFPHIDKKYQTLFRAFKGKRGGWPLSAFLTPELDVYYMTAYIPRNGYGKVEGIIELSKRLGKLYKEKDKLKVALDTFSKAKANIYKTYESSPKNIALQEVMNQTVEKIAKQYDPENAGFDLGRTKFPEASKIELLLNIYKTTGDRKAFSMAEETLVNMSTRGIYDHIEGGFFRYSGKNWRIPHFQKFLYANAQMSLVYLEMYRLTGKKKFYTIAKDTVDLMECKYLENGHYYSASDSVGKSGVEGEYYTYNYTEIFDKLEKDGLEEEEIDEALEYFAIEMDGNIDGEFSHVNIMTEFAPSKAEIIKKYLKELRTPRELPYMDKKIITAWNAMMIKTLFVMAQYDESYLKTANERLASLLDLMLKNNTLYHQTVGTNEPKQKAQLEDYAYLIDALITAHQVTLDNKHLTLASRLAYQAKELFLEKGIWYMNEGEHRVRADFDDRYYTSALSVLLNTFLTLANIHDDMDLGEESKRMLGSHAHILKNRLEESSNFVTLMMREKLGVVTLKAPESDLHKYIKEFMHIDHPFVLRKAHQYDEYIACKLGVCLASAKNIKDISDDIAKMKIESQQKPKKVMWGK</sequence>
<dbReference type="InterPro" id="IPR008928">
    <property type="entry name" value="6-hairpin_glycosidase_sf"/>
</dbReference>
<dbReference type="GO" id="GO:0004798">
    <property type="term" value="F:dTMP kinase activity"/>
    <property type="evidence" value="ECO:0007669"/>
    <property type="project" value="UniProtKB-EC"/>
</dbReference>
<feature type="domain" description="Spermatogenesis-associated protein 20-like TRX" evidence="1">
    <location>
        <begin position="19"/>
        <end position="167"/>
    </location>
</feature>
<proteinExistence type="predicted"/>
<dbReference type="Pfam" id="PF03190">
    <property type="entry name" value="Thioredox_DsbH"/>
    <property type="match status" value="1"/>
</dbReference>
<reference evidence="2" key="1">
    <citation type="submission" date="2020-01" db="EMBL/GenBank/DDBJ databases">
        <authorList>
            <person name="Meier V. D."/>
            <person name="Meier V D."/>
        </authorList>
    </citation>
    <scope>NUCLEOTIDE SEQUENCE</scope>
    <source>
        <strain evidence="2">HLG_WM_MAG_01</strain>
    </source>
</reference>
<evidence type="ECO:0000259" key="1">
    <source>
        <dbReference type="Pfam" id="PF03190"/>
    </source>
</evidence>
<dbReference type="Gene3D" id="3.40.30.10">
    <property type="entry name" value="Glutaredoxin"/>
    <property type="match status" value="1"/>
</dbReference>
<dbReference type="InterPro" id="IPR036249">
    <property type="entry name" value="Thioredoxin-like_sf"/>
</dbReference>
<dbReference type="InterPro" id="IPR024705">
    <property type="entry name" value="Ssp411"/>
</dbReference>